<feature type="compositionally biased region" description="Polar residues" evidence="1">
    <location>
        <begin position="17"/>
        <end position="26"/>
    </location>
</feature>
<gene>
    <name evidence="2" type="ORF">ENS29_10510</name>
</gene>
<feature type="region of interest" description="Disordered" evidence="1">
    <location>
        <begin position="13"/>
        <end position="53"/>
    </location>
</feature>
<protein>
    <submittedName>
        <fullName evidence="2">Uncharacterized protein</fullName>
    </submittedName>
</protein>
<proteinExistence type="predicted"/>
<dbReference type="AlphaFoldDB" id="A0A7C4VRA1"/>
<evidence type="ECO:0000313" key="2">
    <source>
        <dbReference type="EMBL" id="HGU33272.1"/>
    </source>
</evidence>
<accession>A0A7C4VRA1</accession>
<name>A0A7C4VRA1_9BACT</name>
<reference evidence="2" key="1">
    <citation type="journal article" date="2020" name="mSystems">
        <title>Genome- and Community-Level Interaction Insights into Carbon Utilization and Element Cycling Functions of Hydrothermarchaeota in Hydrothermal Sediment.</title>
        <authorList>
            <person name="Zhou Z."/>
            <person name="Liu Y."/>
            <person name="Xu W."/>
            <person name="Pan J."/>
            <person name="Luo Z.H."/>
            <person name="Li M."/>
        </authorList>
    </citation>
    <scope>NUCLEOTIDE SEQUENCE [LARGE SCALE GENOMIC DNA]</scope>
    <source>
        <strain evidence="2">SpSt-477</strain>
    </source>
</reference>
<organism evidence="2">
    <name type="scientific">Desulfatirhabdium butyrativorans</name>
    <dbReference type="NCBI Taxonomy" id="340467"/>
    <lineage>
        <taxon>Bacteria</taxon>
        <taxon>Pseudomonadati</taxon>
        <taxon>Thermodesulfobacteriota</taxon>
        <taxon>Desulfobacteria</taxon>
        <taxon>Desulfobacterales</taxon>
        <taxon>Desulfatirhabdiaceae</taxon>
        <taxon>Desulfatirhabdium</taxon>
    </lineage>
</organism>
<sequence>MISVMGRSCDFFEPEFNASSTGTQVGSKRFPRPGQDPPPPPPAPGAGITVLAPNGGEHYPSGGTIPIRWKAVGVNPQGFEGGVNIYLYSVETDRIIPILKNVQSKDGVDWKITRKTVPNTYYLAVQSVLYPQIYDVSNDAFVIE</sequence>
<dbReference type="EMBL" id="DSUH01000243">
    <property type="protein sequence ID" value="HGU33272.1"/>
    <property type="molecule type" value="Genomic_DNA"/>
</dbReference>
<evidence type="ECO:0000256" key="1">
    <source>
        <dbReference type="SAM" id="MobiDB-lite"/>
    </source>
</evidence>
<comment type="caution">
    <text evidence="2">The sequence shown here is derived from an EMBL/GenBank/DDBJ whole genome shotgun (WGS) entry which is preliminary data.</text>
</comment>
<feature type="compositionally biased region" description="Pro residues" evidence="1">
    <location>
        <begin position="34"/>
        <end position="44"/>
    </location>
</feature>